<name>U2HZ34_9SPHI</name>
<keyword evidence="2" id="KW-0328">Glycosyltransferase</keyword>
<dbReference type="InterPro" id="IPR000836">
    <property type="entry name" value="PRTase_dom"/>
</dbReference>
<organism evidence="2 3">
    <name type="scientific">Sphingobacterium paucimobilis HER1398</name>
    <dbReference type="NCBI Taxonomy" id="1346330"/>
    <lineage>
        <taxon>Bacteria</taxon>
        <taxon>Pseudomonadati</taxon>
        <taxon>Bacteroidota</taxon>
        <taxon>Sphingobacteriia</taxon>
        <taxon>Sphingobacteriales</taxon>
        <taxon>Sphingobacteriaceae</taxon>
        <taxon>Sphingobacterium</taxon>
    </lineage>
</organism>
<dbReference type="SUPFAM" id="SSF53271">
    <property type="entry name" value="PRTase-like"/>
    <property type="match status" value="1"/>
</dbReference>
<dbReference type="AlphaFoldDB" id="U2HZ34"/>
<keyword evidence="3" id="KW-1185">Reference proteome</keyword>
<dbReference type="CDD" id="cd06223">
    <property type="entry name" value="PRTases_typeI"/>
    <property type="match status" value="1"/>
</dbReference>
<dbReference type="Proteomes" id="UP000016584">
    <property type="component" value="Unassembled WGS sequence"/>
</dbReference>
<dbReference type="InterPro" id="IPR050137">
    <property type="entry name" value="PyrR_bifunctional"/>
</dbReference>
<comment type="caution">
    <text evidence="2">The sequence shown here is derived from an EMBL/GenBank/DDBJ whole genome shotgun (WGS) entry which is preliminary data.</text>
</comment>
<protein>
    <submittedName>
        <fullName evidence="2">Phosphoribosyltransferase</fullName>
    </submittedName>
</protein>
<dbReference type="Pfam" id="PF00156">
    <property type="entry name" value="Pribosyltran"/>
    <property type="match status" value="1"/>
</dbReference>
<proteinExistence type="predicted"/>
<evidence type="ECO:0000313" key="3">
    <source>
        <dbReference type="Proteomes" id="UP000016584"/>
    </source>
</evidence>
<dbReference type="eggNOG" id="COG2065">
    <property type="taxonomic scope" value="Bacteria"/>
</dbReference>
<reference evidence="2 3" key="1">
    <citation type="journal article" date="2013" name="Genome Announc.">
        <title>The Draft Genome Sequence of Sphingomonas paucimobilis Strain HER1398 (Proteobacteria), Host to the Giant PAU Phage, Indicates That It Is a Member of the Genus Sphingobacterium (Bacteroidetes).</title>
        <authorList>
            <person name="White R.A.III."/>
            <person name="Suttle C.A."/>
        </authorList>
    </citation>
    <scope>NUCLEOTIDE SEQUENCE [LARGE SCALE GENOMIC DNA]</scope>
    <source>
        <strain evidence="2 3">HER1398</strain>
    </source>
</reference>
<dbReference type="PATRIC" id="fig|1346330.5.peg.730"/>
<dbReference type="STRING" id="1346330.M472_18855"/>
<dbReference type="RefSeq" id="WP_021068916.1">
    <property type="nucleotide sequence ID" value="NZ_ATDL01000004.1"/>
</dbReference>
<feature type="domain" description="Phosphoribosyltransferase" evidence="1">
    <location>
        <begin position="8"/>
        <end position="155"/>
    </location>
</feature>
<dbReference type="PANTHER" id="PTHR11608:SF0">
    <property type="entry name" value="BIFUNCTIONAL PROTEIN PYRR"/>
    <property type="match status" value="1"/>
</dbReference>
<gene>
    <name evidence="2" type="ORF">M472_18855</name>
</gene>
<dbReference type="Gene3D" id="3.40.50.2020">
    <property type="match status" value="1"/>
</dbReference>
<evidence type="ECO:0000259" key="1">
    <source>
        <dbReference type="Pfam" id="PF00156"/>
    </source>
</evidence>
<dbReference type="PANTHER" id="PTHR11608">
    <property type="entry name" value="BIFUNCTIONAL PROTEIN PYRR"/>
    <property type="match status" value="1"/>
</dbReference>
<dbReference type="InterPro" id="IPR029057">
    <property type="entry name" value="PRTase-like"/>
</dbReference>
<dbReference type="OrthoDB" id="664757at2"/>
<dbReference type="EMBL" id="ATDL01000004">
    <property type="protein sequence ID" value="ERJ60817.1"/>
    <property type="molecule type" value="Genomic_DNA"/>
</dbReference>
<dbReference type="GO" id="GO:0016757">
    <property type="term" value="F:glycosyltransferase activity"/>
    <property type="evidence" value="ECO:0007669"/>
    <property type="project" value="UniProtKB-KW"/>
</dbReference>
<keyword evidence="2" id="KW-0808">Transferase</keyword>
<evidence type="ECO:0000313" key="2">
    <source>
        <dbReference type="EMBL" id="ERJ60817.1"/>
    </source>
</evidence>
<sequence>MSTKKTLILNKQQIQQKSRRIAYQILEDNFEEKAVVLVGIADRGYIFAQRLQNILQEIAPEKEIELIKVNIEKSKRNLEASTDLPVEMAKDKAVIIVDDVLNSGRTLAYALGAFINVPLKKMRTAVLIDRSHHKFPIFSDFYGVKLSTILKEHVEVRLEEIDNEEDAAWLY</sequence>
<accession>U2HZ34</accession>